<organism evidence="2 3">
    <name type="scientific">Fibrisoma limi BUZ 3</name>
    <dbReference type="NCBI Taxonomy" id="1185876"/>
    <lineage>
        <taxon>Bacteria</taxon>
        <taxon>Pseudomonadati</taxon>
        <taxon>Bacteroidota</taxon>
        <taxon>Cytophagia</taxon>
        <taxon>Cytophagales</taxon>
        <taxon>Spirosomataceae</taxon>
        <taxon>Fibrisoma</taxon>
    </lineage>
</organism>
<dbReference type="Gene3D" id="3.60.70.12">
    <property type="entry name" value="L-amino peptidase D-ALA esterase/amidase"/>
    <property type="match status" value="1"/>
</dbReference>
<proteinExistence type="inferred from homology"/>
<dbReference type="Pfam" id="PF03576">
    <property type="entry name" value="Peptidase_S58"/>
    <property type="match status" value="1"/>
</dbReference>
<dbReference type="PANTHER" id="PTHR36512:SF3">
    <property type="entry name" value="BLR5678 PROTEIN"/>
    <property type="match status" value="1"/>
</dbReference>
<dbReference type="AlphaFoldDB" id="I2GSF0"/>
<dbReference type="PANTHER" id="PTHR36512">
    <property type="entry name" value="D-AMINOPEPTIDASE"/>
    <property type="match status" value="1"/>
</dbReference>
<dbReference type="CDD" id="cd02253">
    <property type="entry name" value="DmpA"/>
    <property type="match status" value="1"/>
</dbReference>
<reference evidence="2 3" key="1">
    <citation type="journal article" date="2012" name="J. Bacteriol.">
        <title>Genome Sequence of the Filamentous Bacterium Fibrisoma limi BUZ 3T.</title>
        <authorList>
            <person name="Filippini M."/>
            <person name="Qi W."/>
            <person name="Jaenicke S."/>
            <person name="Goesmann A."/>
            <person name="Smits T.H."/>
            <person name="Bagheri H.C."/>
        </authorList>
    </citation>
    <scope>NUCLEOTIDE SEQUENCE [LARGE SCALE GENOMIC DNA]</scope>
    <source>
        <strain evidence="3">BUZ 3T</strain>
    </source>
</reference>
<dbReference type="STRING" id="1185876.BN8_06216"/>
<dbReference type="GO" id="GO:0004177">
    <property type="term" value="F:aminopeptidase activity"/>
    <property type="evidence" value="ECO:0007669"/>
    <property type="project" value="TreeGrafter"/>
</dbReference>
<gene>
    <name evidence="2" type="ORF">BN8_06216</name>
</gene>
<dbReference type="InterPro" id="IPR016117">
    <property type="entry name" value="ArgJ-like_dom_sf"/>
</dbReference>
<sequence>MPYGMFFRFMGFLRNSVHQAIRLYSLNSSIVDYSFSMRKLSCPGVFLGMKNRLIFTFLTCCTLTITLAQSNKRPREYGIRFGVMPTGSLNAITDVPGVRVGQVTIQQGANIRTGVTAILPHEGNIFQQKAPAAIYIGNGFGKLTGYSQVEELGTLETPIVLTNTLSVPTATDALIDYTLAQPANGEVRSVNPVVGETNDGYLNDIRGRHITKQHVLQALQQARTGPVEEGNVGAGTGTVCFGYKGGIGTSSRKLPTSLGGYTVGVLVQTNFGGVLQIAGVPVGVKLGKYSFKEKLDGSCMMVVLTDAPLDARNLKRLAKRAFMGLARTGGIASNGSGDYVIAVSTAYRIPHETTNPFDEVKLLRNDNMSPLFMAAIEATEEAIINSLFAAQSLTGDQGHQVDALPVNQVLDLLRKAGQI</sequence>
<keyword evidence="3" id="KW-1185">Reference proteome</keyword>
<protein>
    <submittedName>
        <fullName evidence="2">Peptidase S58 DmpA</fullName>
    </submittedName>
</protein>
<accession>I2GSF0</accession>
<evidence type="ECO:0000313" key="3">
    <source>
        <dbReference type="Proteomes" id="UP000009309"/>
    </source>
</evidence>
<dbReference type="InterPro" id="IPR005321">
    <property type="entry name" value="Peptidase_S58_DmpA"/>
</dbReference>
<name>I2GSF0_9BACT</name>
<evidence type="ECO:0000256" key="1">
    <source>
        <dbReference type="ARBA" id="ARBA00007068"/>
    </source>
</evidence>
<dbReference type="eggNOG" id="COG3191">
    <property type="taxonomic scope" value="Bacteria"/>
</dbReference>
<comment type="caution">
    <text evidence="2">The sequence shown here is derived from an EMBL/GenBank/DDBJ whole genome shotgun (WGS) entry which is preliminary data.</text>
</comment>
<comment type="similarity">
    <text evidence="1">Belongs to the peptidase S58 family.</text>
</comment>
<dbReference type="SUPFAM" id="SSF56266">
    <property type="entry name" value="DmpA/ArgJ-like"/>
    <property type="match status" value="1"/>
</dbReference>
<dbReference type="Proteomes" id="UP000009309">
    <property type="component" value="Unassembled WGS sequence"/>
</dbReference>
<dbReference type="EMBL" id="CAIT01000010">
    <property type="protein sequence ID" value="CCH56829.1"/>
    <property type="molecule type" value="Genomic_DNA"/>
</dbReference>
<evidence type="ECO:0000313" key="2">
    <source>
        <dbReference type="EMBL" id="CCH56829.1"/>
    </source>
</evidence>